<proteinExistence type="predicted"/>
<accession>A0A7Y8GXP6</accession>
<organism evidence="3 4">
    <name type="scientific">Hydrogenophaga aromaticivorans</name>
    <dbReference type="NCBI Taxonomy" id="2610898"/>
    <lineage>
        <taxon>Bacteria</taxon>
        <taxon>Pseudomonadati</taxon>
        <taxon>Pseudomonadota</taxon>
        <taxon>Betaproteobacteria</taxon>
        <taxon>Burkholderiales</taxon>
        <taxon>Comamonadaceae</taxon>
        <taxon>Hydrogenophaga</taxon>
    </lineage>
</organism>
<comment type="caution">
    <text evidence="3">The sequence shown here is derived from an EMBL/GenBank/DDBJ whole genome shotgun (WGS) entry which is preliminary data.</text>
</comment>
<dbReference type="InterPro" id="IPR045584">
    <property type="entry name" value="Pilin-like"/>
</dbReference>
<dbReference type="Pfam" id="PF08805">
    <property type="entry name" value="PilS"/>
    <property type="match status" value="1"/>
</dbReference>
<dbReference type="SUPFAM" id="SSF54523">
    <property type="entry name" value="Pili subunits"/>
    <property type="match status" value="1"/>
</dbReference>
<protein>
    <recommendedName>
        <fullName evidence="2">Type 4 secretion system PilS N-terminal domain-containing protein</fullName>
    </recommendedName>
</protein>
<feature type="transmembrane region" description="Helical" evidence="1">
    <location>
        <begin position="21"/>
        <end position="41"/>
    </location>
</feature>
<dbReference type="AlphaFoldDB" id="A0A7Y8GXP6"/>
<reference evidence="3 4" key="1">
    <citation type="submission" date="2019-09" db="EMBL/GenBank/DDBJ databases">
        <title>Hydrogenophaga aromatica sp. nov., isolated from a para-xylene-degrading enrichment culture.</title>
        <authorList>
            <person name="Tancsics A."/>
            <person name="Banerjee S."/>
        </authorList>
    </citation>
    <scope>NUCLEOTIDE SEQUENCE [LARGE SCALE GENOMIC DNA]</scope>
    <source>
        <strain evidence="3 4">D2P1</strain>
    </source>
</reference>
<keyword evidence="1" id="KW-1133">Transmembrane helix</keyword>
<feature type="domain" description="Type 4 secretion system PilS N-terminal" evidence="2">
    <location>
        <begin position="49"/>
        <end position="193"/>
    </location>
</feature>
<keyword evidence="4" id="KW-1185">Reference proteome</keyword>
<sequence>MTNKSNLTRFARAHKQRGVSLPLVAIVIAISLLLGLAALIFGPRYITQAKADNLANAIQDLKGQVVAYGGRVGVFVAANSTLPVLVGQGVFPRSQVTGTAAAPVVTHEFGGIVSAVAIGTTSVLGDSLDFSLNGIPQDACTLIGSSMDDVASRITVGTGAGGGTETKAVGARTVVATLNTACAAGLQNNTMTFRLSR</sequence>
<evidence type="ECO:0000259" key="2">
    <source>
        <dbReference type="Pfam" id="PF08805"/>
    </source>
</evidence>
<evidence type="ECO:0000313" key="3">
    <source>
        <dbReference type="EMBL" id="NWF46089.1"/>
    </source>
</evidence>
<name>A0A7Y8GXP6_9BURK</name>
<gene>
    <name evidence="3" type="ORF">F3K02_12625</name>
</gene>
<evidence type="ECO:0000256" key="1">
    <source>
        <dbReference type="SAM" id="Phobius"/>
    </source>
</evidence>
<keyword evidence="1" id="KW-0472">Membrane</keyword>
<dbReference type="RefSeq" id="WP_177135997.1">
    <property type="nucleotide sequence ID" value="NZ_VYGV01000011.1"/>
</dbReference>
<dbReference type="Gene3D" id="3.30.1690.10">
    <property type="entry name" value="TcpA-like pilin"/>
    <property type="match status" value="1"/>
</dbReference>
<evidence type="ECO:0000313" key="4">
    <source>
        <dbReference type="Proteomes" id="UP000545507"/>
    </source>
</evidence>
<keyword evidence="1" id="KW-0812">Transmembrane</keyword>
<dbReference type="EMBL" id="VYGV01000011">
    <property type="protein sequence ID" value="NWF46089.1"/>
    <property type="molecule type" value="Genomic_DNA"/>
</dbReference>
<dbReference type="Proteomes" id="UP000545507">
    <property type="component" value="Unassembled WGS sequence"/>
</dbReference>
<dbReference type="InterPro" id="IPR014911">
    <property type="entry name" value="PilS_N"/>
</dbReference>